<reference evidence="3" key="1">
    <citation type="submission" date="2023-11" db="EMBL/GenBank/DDBJ databases">
        <authorList>
            <person name="Alioto T."/>
            <person name="Alioto T."/>
            <person name="Gomez Garrido J."/>
        </authorList>
    </citation>
    <scope>NUCLEOTIDE SEQUENCE</scope>
</reference>
<sequence>MSLLIRIWLSSTLVLGSKDFHNYRYTGIQTSSGAGNGYTHIRRQNVNPCATTTVETYTDVNGAVYQYQCGADTGPPGTNVAHTYAYNTWEECFASCDTTGGCGGFTYLGAANGTGYGDCYLKGTGTYLLNSTNMGNTYVGAVLLSAPPAGYTPTRTLSATATSTATSTVSPVACADPGAPSIVSSPATGTNYTIECGSDTYGDVAAVLMVQNGYQDCMANCDNTTDCSGFTYQSDAQNGTGLGETIWNS</sequence>
<proteinExistence type="predicted"/>
<gene>
    <name evidence="3" type="ORF">LECACI_7A006672</name>
</gene>
<keyword evidence="4" id="KW-1185">Reference proteome</keyword>
<dbReference type="Proteomes" id="UP001296104">
    <property type="component" value="Unassembled WGS sequence"/>
</dbReference>
<dbReference type="AlphaFoldDB" id="A0AAI8Z2X4"/>
<keyword evidence="1" id="KW-0732">Signal</keyword>
<comment type="caution">
    <text evidence="3">The sequence shown here is derived from an EMBL/GenBank/DDBJ whole genome shotgun (WGS) entry which is preliminary data.</text>
</comment>
<evidence type="ECO:0000256" key="1">
    <source>
        <dbReference type="SAM" id="SignalP"/>
    </source>
</evidence>
<accession>A0AAI8Z2X4</accession>
<feature type="domain" description="Apple" evidence="2">
    <location>
        <begin position="85"/>
        <end position="122"/>
    </location>
</feature>
<dbReference type="Gene3D" id="3.50.4.10">
    <property type="entry name" value="Hepatocyte Growth Factor"/>
    <property type="match status" value="1"/>
</dbReference>
<evidence type="ECO:0000313" key="3">
    <source>
        <dbReference type="EMBL" id="CAK4031514.1"/>
    </source>
</evidence>
<protein>
    <recommendedName>
        <fullName evidence="2">Apple domain-containing protein</fullName>
    </recommendedName>
</protein>
<feature type="domain" description="Apple" evidence="2">
    <location>
        <begin position="203"/>
        <end position="236"/>
    </location>
</feature>
<evidence type="ECO:0000259" key="2">
    <source>
        <dbReference type="Pfam" id="PF14295"/>
    </source>
</evidence>
<organism evidence="3 4">
    <name type="scientific">Lecanosticta acicola</name>
    <dbReference type="NCBI Taxonomy" id="111012"/>
    <lineage>
        <taxon>Eukaryota</taxon>
        <taxon>Fungi</taxon>
        <taxon>Dikarya</taxon>
        <taxon>Ascomycota</taxon>
        <taxon>Pezizomycotina</taxon>
        <taxon>Dothideomycetes</taxon>
        <taxon>Dothideomycetidae</taxon>
        <taxon>Mycosphaerellales</taxon>
        <taxon>Mycosphaerellaceae</taxon>
        <taxon>Lecanosticta</taxon>
    </lineage>
</organism>
<dbReference type="InterPro" id="IPR003609">
    <property type="entry name" value="Pan_app"/>
</dbReference>
<name>A0AAI8Z2X4_9PEZI</name>
<dbReference type="Pfam" id="PF14295">
    <property type="entry name" value="PAN_4"/>
    <property type="match status" value="2"/>
</dbReference>
<feature type="signal peptide" evidence="1">
    <location>
        <begin position="1"/>
        <end position="16"/>
    </location>
</feature>
<evidence type="ECO:0000313" key="4">
    <source>
        <dbReference type="Proteomes" id="UP001296104"/>
    </source>
</evidence>
<feature type="chain" id="PRO_5042576101" description="Apple domain-containing protein" evidence="1">
    <location>
        <begin position="17"/>
        <end position="249"/>
    </location>
</feature>
<dbReference type="EMBL" id="CAVMBE010000049">
    <property type="protein sequence ID" value="CAK4031514.1"/>
    <property type="molecule type" value="Genomic_DNA"/>
</dbReference>